<evidence type="ECO:0000313" key="4">
    <source>
        <dbReference type="RefSeq" id="XP_046598925.1"/>
    </source>
</evidence>
<sequence length="144" mass="16423">MQMVKQLGRWRSDMVAQGYIENSMHNREMMYNGVIRKTATTDNHSMPSTSAQNTAEPENDDSDLHVNWLDFDEDFTVNDVDPTPSTVVKSAFENQGNLQPPTHGRRKNDEDSENQNQAAVQPPITCKRKKNDEDSSHQNFNVLN</sequence>
<feature type="region of interest" description="Disordered" evidence="1">
    <location>
        <begin position="40"/>
        <end position="144"/>
    </location>
</feature>
<dbReference type="RefSeq" id="XP_046598925.1">
    <property type="nucleotide sequence ID" value="XM_046742969.1"/>
</dbReference>
<reference evidence="3 4" key="1">
    <citation type="submission" date="2025-05" db="UniProtKB">
        <authorList>
            <consortium name="RefSeq"/>
        </authorList>
    </citation>
    <scope>IDENTIFICATION</scope>
    <source>
        <tissue evidence="3 4">Thorax and Abdomen</tissue>
    </source>
</reference>
<name>A0ABM3GF63_NEOLC</name>
<proteinExistence type="predicted"/>
<accession>A0ABM3GF63</accession>
<feature type="compositionally biased region" description="Polar residues" evidence="1">
    <location>
        <begin position="40"/>
        <end position="56"/>
    </location>
</feature>
<evidence type="ECO:0000256" key="1">
    <source>
        <dbReference type="SAM" id="MobiDB-lite"/>
    </source>
</evidence>
<evidence type="ECO:0000313" key="2">
    <source>
        <dbReference type="Proteomes" id="UP000829291"/>
    </source>
</evidence>
<keyword evidence="2" id="KW-1185">Reference proteome</keyword>
<organism evidence="2 3">
    <name type="scientific">Neodiprion lecontei</name>
    <name type="common">Redheaded pine sawfly</name>
    <dbReference type="NCBI Taxonomy" id="441921"/>
    <lineage>
        <taxon>Eukaryota</taxon>
        <taxon>Metazoa</taxon>
        <taxon>Ecdysozoa</taxon>
        <taxon>Arthropoda</taxon>
        <taxon>Hexapoda</taxon>
        <taxon>Insecta</taxon>
        <taxon>Pterygota</taxon>
        <taxon>Neoptera</taxon>
        <taxon>Endopterygota</taxon>
        <taxon>Hymenoptera</taxon>
        <taxon>Tenthredinoidea</taxon>
        <taxon>Diprionidae</taxon>
        <taxon>Diprioninae</taxon>
        <taxon>Neodiprion</taxon>
    </lineage>
</organism>
<dbReference type="Proteomes" id="UP000829291">
    <property type="component" value="Chromosome 6"/>
</dbReference>
<dbReference type="RefSeq" id="XP_046598923.1">
    <property type="nucleotide sequence ID" value="XM_046742967.1"/>
</dbReference>
<gene>
    <name evidence="3 4" type="primary">LOC107227667</name>
</gene>
<protein>
    <submittedName>
        <fullName evidence="3 4">Uncharacterized protein LOC107227667</fullName>
    </submittedName>
</protein>
<evidence type="ECO:0000313" key="3">
    <source>
        <dbReference type="RefSeq" id="XP_046598923.1"/>
    </source>
</evidence>
<dbReference type="GeneID" id="107227667"/>
<feature type="compositionally biased region" description="Polar residues" evidence="1">
    <location>
        <begin position="83"/>
        <end position="100"/>
    </location>
</feature>